<gene>
    <name evidence="7" type="ORF">Clopa_1861</name>
</gene>
<keyword evidence="2 4" id="KW-0238">DNA-binding</keyword>
<dbReference type="InterPro" id="IPR050090">
    <property type="entry name" value="Tyrosine_recombinase_XerCD"/>
</dbReference>
<sequence>MVKKLKIQLENNKTFKQGFEEFIDSCKSRNLRLATIEHYEEGYKAIIKFLHEDTAIKDITPKTIGEFVRYCRDNLNINSQTLHTYCRDFKTILYFFMRMDYMTTFRISLPKVDKTAIESYSDAELKILLKKPDLKKCTFVEYRNYVIVNFLISTAVRLNSLINIKIKDIDLENEVVYVNVTKNRKPLILPLNRTIMKILKEYLKIRQYKGNEEYLFCTAYNKQLCKKTLNGSLNKYNHDRGIIKTGIHRYRHTSAKKFILAGRNPAILQKLLGHSSLLITQNYINILVSDLKKEINDYDILEEFNSTNHIKMKQKNKR</sequence>
<evidence type="ECO:0000259" key="5">
    <source>
        <dbReference type="PROSITE" id="PS51898"/>
    </source>
</evidence>
<dbReference type="InterPro" id="IPR011010">
    <property type="entry name" value="DNA_brk_join_enz"/>
</dbReference>
<dbReference type="InterPro" id="IPR010998">
    <property type="entry name" value="Integrase_recombinase_N"/>
</dbReference>
<keyword evidence="3" id="KW-0233">DNA recombination</keyword>
<keyword evidence="8" id="KW-1185">Reference proteome</keyword>
<organism evidence="7 8">
    <name type="scientific">Clostridium pasteurianum BC1</name>
    <dbReference type="NCBI Taxonomy" id="86416"/>
    <lineage>
        <taxon>Bacteria</taxon>
        <taxon>Bacillati</taxon>
        <taxon>Bacillota</taxon>
        <taxon>Clostridia</taxon>
        <taxon>Eubacteriales</taxon>
        <taxon>Clostridiaceae</taxon>
        <taxon>Clostridium</taxon>
    </lineage>
</organism>
<dbReference type="EMBL" id="CP003261">
    <property type="protein sequence ID" value="AGK96761.1"/>
    <property type="molecule type" value="Genomic_DNA"/>
</dbReference>
<dbReference type="SUPFAM" id="SSF56349">
    <property type="entry name" value="DNA breaking-rejoining enzymes"/>
    <property type="match status" value="1"/>
</dbReference>
<dbReference type="PANTHER" id="PTHR30349:SF41">
    <property type="entry name" value="INTEGRASE_RECOMBINASE PROTEIN MJ0367-RELATED"/>
    <property type="match status" value="1"/>
</dbReference>
<dbReference type="PROSITE" id="PS51900">
    <property type="entry name" value="CB"/>
    <property type="match status" value="1"/>
</dbReference>
<dbReference type="GO" id="GO:0003677">
    <property type="term" value="F:DNA binding"/>
    <property type="evidence" value="ECO:0007669"/>
    <property type="project" value="UniProtKB-UniRule"/>
</dbReference>
<dbReference type="InterPro" id="IPR044068">
    <property type="entry name" value="CB"/>
</dbReference>
<dbReference type="STRING" id="86416.Clopa_1861"/>
<dbReference type="PATRIC" id="fig|86416.3.peg.1834"/>
<reference evidence="7 8" key="1">
    <citation type="submission" date="2012-01" db="EMBL/GenBank/DDBJ databases">
        <title>Complete sequence of chromosome of Clostridium pasteurianum BC1.</title>
        <authorList>
            <consortium name="US DOE Joint Genome Institute"/>
            <person name="Lucas S."/>
            <person name="Han J."/>
            <person name="Lapidus A."/>
            <person name="Cheng J.-F."/>
            <person name="Goodwin L."/>
            <person name="Pitluck S."/>
            <person name="Peters L."/>
            <person name="Mikhailova N."/>
            <person name="Teshima H."/>
            <person name="Detter J.C."/>
            <person name="Han C."/>
            <person name="Tapia R."/>
            <person name="Land M."/>
            <person name="Hauser L."/>
            <person name="Kyrpides N."/>
            <person name="Ivanova N."/>
            <person name="Pagani I."/>
            <person name="Dunn J."/>
            <person name="Taghavi S."/>
            <person name="Francis A."/>
            <person name="van der Lelie D."/>
            <person name="Woyke T."/>
        </authorList>
    </citation>
    <scope>NUCLEOTIDE SEQUENCE [LARGE SCALE GENOMIC DNA]</scope>
    <source>
        <strain evidence="7 8">BC1</strain>
    </source>
</reference>
<dbReference type="KEGG" id="cpas:Clopa_1861"/>
<dbReference type="AlphaFoldDB" id="R4K4X0"/>
<dbReference type="CDD" id="cd00397">
    <property type="entry name" value="DNA_BRE_C"/>
    <property type="match status" value="1"/>
</dbReference>
<dbReference type="OrthoDB" id="107900at2"/>
<dbReference type="PANTHER" id="PTHR30349">
    <property type="entry name" value="PHAGE INTEGRASE-RELATED"/>
    <property type="match status" value="1"/>
</dbReference>
<dbReference type="eggNOG" id="COG4974">
    <property type="taxonomic scope" value="Bacteria"/>
</dbReference>
<evidence type="ECO:0000259" key="6">
    <source>
        <dbReference type="PROSITE" id="PS51900"/>
    </source>
</evidence>
<dbReference type="RefSeq" id="WP_015615079.1">
    <property type="nucleotide sequence ID" value="NC_021182.1"/>
</dbReference>
<dbReference type="Gene3D" id="1.10.150.130">
    <property type="match status" value="1"/>
</dbReference>
<dbReference type="InterPro" id="IPR002104">
    <property type="entry name" value="Integrase_catalytic"/>
</dbReference>
<dbReference type="InterPro" id="IPR013762">
    <property type="entry name" value="Integrase-like_cat_sf"/>
</dbReference>
<evidence type="ECO:0000256" key="2">
    <source>
        <dbReference type="ARBA" id="ARBA00023125"/>
    </source>
</evidence>
<dbReference type="Pfam" id="PF00589">
    <property type="entry name" value="Phage_integrase"/>
    <property type="match status" value="1"/>
</dbReference>
<dbReference type="GO" id="GO:0006310">
    <property type="term" value="P:DNA recombination"/>
    <property type="evidence" value="ECO:0007669"/>
    <property type="project" value="UniProtKB-KW"/>
</dbReference>
<dbReference type="Gene3D" id="1.10.443.10">
    <property type="entry name" value="Intergrase catalytic core"/>
    <property type="match status" value="1"/>
</dbReference>
<evidence type="ECO:0000313" key="7">
    <source>
        <dbReference type="EMBL" id="AGK96761.1"/>
    </source>
</evidence>
<protein>
    <submittedName>
        <fullName evidence="7">Site-specific recombinase XerD</fullName>
    </submittedName>
</protein>
<evidence type="ECO:0000313" key="8">
    <source>
        <dbReference type="Proteomes" id="UP000013523"/>
    </source>
</evidence>
<name>R4K4X0_CLOPA</name>
<accession>R4K4X0</accession>
<evidence type="ECO:0000256" key="3">
    <source>
        <dbReference type="ARBA" id="ARBA00023172"/>
    </source>
</evidence>
<proteinExistence type="inferred from homology"/>
<feature type="domain" description="Core-binding (CB)" evidence="6">
    <location>
        <begin position="13"/>
        <end position="97"/>
    </location>
</feature>
<feature type="domain" description="Tyr recombinase" evidence="5">
    <location>
        <begin position="115"/>
        <end position="296"/>
    </location>
</feature>
<dbReference type="GO" id="GO:0015074">
    <property type="term" value="P:DNA integration"/>
    <property type="evidence" value="ECO:0007669"/>
    <property type="project" value="InterPro"/>
</dbReference>
<evidence type="ECO:0000256" key="4">
    <source>
        <dbReference type="PROSITE-ProRule" id="PRU01248"/>
    </source>
</evidence>
<dbReference type="PROSITE" id="PS51898">
    <property type="entry name" value="TYR_RECOMBINASE"/>
    <property type="match status" value="1"/>
</dbReference>
<evidence type="ECO:0000256" key="1">
    <source>
        <dbReference type="ARBA" id="ARBA00008857"/>
    </source>
</evidence>
<dbReference type="Proteomes" id="UP000013523">
    <property type="component" value="Chromosome"/>
</dbReference>
<dbReference type="HOGENOM" id="CLU_027562_9_5_9"/>
<comment type="similarity">
    <text evidence="1">Belongs to the 'phage' integrase family.</text>
</comment>